<keyword evidence="4" id="KW-0547">Nucleotide-binding</keyword>
<dbReference type="RefSeq" id="WP_193912054.1">
    <property type="nucleotide sequence ID" value="NZ_PRDL01000001.1"/>
</dbReference>
<evidence type="ECO:0000313" key="11">
    <source>
        <dbReference type="EMBL" id="MBE8719018.1"/>
    </source>
</evidence>
<evidence type="ECO:0000256" key="7">
    <source>
        <dbReference type="ARBA" id="ARBA00023204"/>
    </source>
</evidence>
<keyword evidence="5 9" id="KW-0227">DNA damage</keyword>
<feature type="domain" description="RecF/RecN/SMC N-terminal" evidence="10">
    <location>
        <begin position="1"/>
        <end position="512"/>
    </location>
</feature>
<sequence length="558" mass="61947">MLTHLTIQNFTLVEHLDLDLQTGMTVITGETGAGKSIVLDALAQTLGDRADPDRIRAGSERADITASFDVTAQPTARQWLAEHDLQAEDPDECLLRRVLGRDGKSRGYINGRPATLQQLRALGDMLIDIHSQHEHQSLLQRDTHRRLLDEFGGHEPLARQVRQAWRAWHQLQERLDSLRQRTAESDAQFQLLSYQVNELEQLDIQAGEVERLESEQRSLANADDILRNSHQLQALCNDEEQGLLTALHRALQLFRDMPEKSHALQEAEQLLTSARIQVEEAQHEIDHHLDHFNADPERLFEVEQRLSALYDMARKHRIDANELPALAERLAAELSELQQGEGNIALMEEQCDAALQVCRQQATELSAKRQKTALKLAKAVNAQLKQLAMENAAFTVSLSEQKDKITAHGFEDIEFLISTNPGQPPRSLGKVASGGELSRISLAIQVITAQTSATPTLVFDEVDVGIGGATGDVVGNLLRQLGEKGQVICVTHLAQVASKGHHHLQVVKTANKQRAQSTLTPLTSQARIEEIARMLGGLNITEQSLAHAREILAPTMNP</sequence>
<dbReference type="GO" id="GO:0006281">
    <property type="term" value="P:DNA repair"/>
    <property type="evidence" value="ECO:0007669"/>
    <property type="project" value="UniProtKB-KW"/>
</dbReference>
<dbReference type="GO" id="GO:0009432">
    <property type="term" value="P:SOS response"/>
    <property type="evidence" value="ECO:0007669"/>
    <property type="project" value="TreeGrafter"/>
</dbReference>
<dbReference type="GO" id="GO:0006310">
    <property type="term" value="P:DNA recombination"/>
    <property type="evidence" value="ECO:0007669"/>
    <property type="project" value="InterPro"/>
</dbReference>
<protein>
    <recommendedName>
        <fullName evidence="3 9">DNA repair protein RecN</fullName>
    </recommendedName>
    <alternativeName>
        <fullName evidence="8 9">Recombination protein N</fullName>
    </alternativeName>
</protein>
<dbReference type="FunFam" id="3.40.50.300:FF:000319">
    <property type="entry name" value="DNA repair protein RecN"/>
    <property type="match status" value="1"/>
</dbReference>
<reference evidence="11" key="1">
    <citation type="submission" date="2018-07" db="EMBL/GenBank/DDBJ databases">
        <title>Genome assembly of strain Ka43.</title>
        <authorList>
            <person name="Kukolya J."/>
            <person name="Nagy I."/>
            <person name="Horvath B."/>
            <person name="Toth A."/>
        </authorList>
    </citation>
    <scope>NUCLEOTIDE SEQUENCE</scope>
    <source>
        <strain evidence="11">KB43</strain>
    </source>
</reference>
<gene>
    <name evidence="11" type="ORF">C4F51_17720</name>
</gene>
<evidence type="ECO:0000256" key="4">
    <source>
        <dbReference type="ARBA" id="ARBA00022741"/>
    </source>
</evidence>
<evidence type="ECO:0000256" key="2">
    <source>
        <dbReference type="ARBA" id="ARBA00009441"/>
    </source>
</evidence>
<evidence type="ECO:0000256" key="8">
    <source>
        <dbReference type="ARBA" id="ARBA00033408"/>
    </source>
</evidence>
<dbReference type="InterPro" id="IPR027417">
    <property type="entry name" value="P-loop_NTPase"/>
</dbReference>
<dbReference type="PANTHER" id="PTHR11059">
    <property type="entry name" value="DNA REPAIR PROTEIN RECN"/>
    <property type="match status" value="1"/>
</dbReference>
<accession>A0A928V586</accession>
<evidence type="ECO:0000313" key="12">
    <source>
        <dbReference type="Proteomes" id="UP000652567"/>
    </source>
</evidence>
<dbReference type="NCBIfam" id="TIGR00634">
    <property type="entry name" value="recN"/>
    <property type="match status" value="1"/>
</dbReference>
<evidence type="ECO:0000256" key="5">
    <source>
        <dbReference type="ARBA" id="ARBA00022763"/>
    </source>
</evidence>
<comment type="similarity">
    <text evidence="2 9">Belongs to the RecN family.</text>
</comment>
<dbReference type="EMBL" id="PRDL01000001">
    <property type="protein sequence ID" value="MBE8719018.1"/>
    <property type="molecule type" value="Genomic_DNA"/>
</dbReference>
<dbReference type="GO" id="GO:0043590">
    <property type="term" value="C:bacterial nucleoid"/>
    <property type="evidence" value="ECO:0007669"/>
    <property type="project" value="TreeGrafter"/>
</dbReference>
<evidence type="ECO:0000256" key="3">
    <source>
        <dbReference type="ARBA" id="ARBA00021315"/>
    </source>
</evidence>
<dbReference type="SUPFAM" id="SSF52540">
    <property type="entry name" value="P-loop containing nucleoside triphosphate hydrolases"/>
    <property type="match status" value="2"/>
</dbReference>
<name>A0A928V586_9GAMM</name>
<comment type="caution">
    <text evidence="11">The sequence shown here is derived from an EMBL/GenBank/DDBJ whole genome shotgun (WGS) entry which is preliminary data.</text>
</comment>
<dbReference type="PIRSF" id="PIRSF003128">
    <property type="entry name" value="RecN"/>
    <property type="match status" value="1"/>
</dbReference>
<dbReference type="InterPro" id="IPR003395">
    <property type="entry name" value="RecF/RecN/SMC_N"/>
</dbReference>
<dbReference type="InterPro" id="IPR004604">
    <property type="entry name" value="DNA_recomb/repair_RecN"/>
</dbReference>
<dbReference type="GO" id="GO:0005524">
    <property type="term" value="F:ATP binding"/>
    <property type="evidence" value="ECO:0007669"/>
    <property type="project" value="UniProtKB-KW"/>
</dbReference>
<dbReference type="Pfam" id="PF02463">
    <property type="entry name" value="SMC_N"/>
    <property type="match status" value="1"/>
</dbReference>
<dbReference type="AlphaFoldDB" id="A0A928V586"/>
<evidence type="ECO:0000256" key="6">
    <source>
        <dbReference type="ARBA" id="ARBA00022840"/>
    </source>
</evidence>
<evidence type="ECO:0000256" key="9">
    <source>
        <dbReference type="PIRNR" id="PIRNR003128"/>
    </source>
</evidence>
<keyword evidence="6" id="KW-0067">ATP-binding</keyword>
<evidence type="ECO:0000259" key="10">
    <source>
        <dbReference type="Pfam" id="PF02463"/>
    </source>
</evidence>
<dbReference type="Proteomes" id="UP000652567">
    <property type="component" value="Unassembled WGS sequence"/>
</dbReference>
<dbReference type="CDD" id="cd03241">
    <property type="entry name" value="ABC_RecN"/>
    <property type="match status" value="2"/>
</dbReference>
<dbReference type="PANTHER" id="PTHR11059:SF0">
    <property type="entry name" value="DNA REPAIR PROTEIN RECN"/>
    <property type="match status" value="1"/>
</dbReference>
<dbReference type="FunFam" id="3.40.50.300:FF:000356">
    <property type="entry name" value="DNA repair protein RecN"/>
    <property type="match status" value="1"/>
</dbReference>
<keyword evidence="12" id="KW-1185">Reference proteome</keyword>
<organism evidence="11 12">
    <name type="scientific">Cellvibrio polysaccharolyticus</name>
    <dbReference type="NCBI Taxonomy" id="2082724"/>
    <lineage>
        <taxon>Bacteria</taxon>
        <taxon>Pseudomonadati</taxon>
        <taxon>Pseudomonadota</taxon>
        <taxon>Gammaproteobacteria</taxon>
        <taxon>Cellvibrionales</taxon>
        <taxon>Cellvibrionaceae</taxon>
        <taxon>Cellvibrio</taxon>
    </lineage>
</organism>
<dbReference type="Gene3D" id="3.40.50.300">
    <property type="entry name" value="P-loop containing nucleotide triphosphate hydrolases"/>
    <property type="match status" value="2"/>
</dbReference>
<keyword evidence="7 9" id="KW-0234">DNA repair</keyword>
<proteinExistence type="inferred from homology"/>
<dbReference type="NCBIfam" id="NF008121">
    <property type="entry name" value="PRK10869.1"/>
    <property type="match status" value="1"/>
</dbReference>
<comment type="function">
    <text evidence="1 9">May be involved in recombinational repair of damaged DNA.</text>
</comment>
<evidence type="ECO:0000256" key="1">
    <source>
        <dbReference type="ARBA" id="ARBA00003618"/>
    </source>
</evidence>